<gene>
    <name evidence="2" type="ORF">PEPS_20120</name>
</gene>
<keyword evidence="3" id="KW-1185">Reference proteome</keyword>
<organism evidence="2 3">
    <name type="scientific">Persicobacter psychrovividus</name>
    <dbReference type="NCBI Taxonomy" id="387638"/>
    <lineage>
        <taxon>Bacteria</taxon>
        <taxon>Pseudomonadati</taxon>
        <taxon>Bacteroidota</taxon>
        <taxon>Cytophagia</taxon>
        <taxon>Cytophagales</taxon>
        <taxon>Persicobacteraceae</taxon>
        <taxon>Persicobacter</taxon>
    </lineage>
</organism>
<evidence type="ECO:0000313" key="3">
    <source>
        <dbReference type="Proteomes" id="UP001354989"/>
    </source>
</evidence>
<protein>
    <recommendedName>
        <fullName evidence="4">Outer membrane protein beta-barrel domain-containing protein</fullName>
    </recommendedName>
</protein>
<dbReference type="RefSeq" id="WP_338396976.1">
    <property type="nucleotide sequence ID" value="NZ_AP025292.1"/>
</dbReference>
<dbReference type="Proteomes" id="UP001354989">
    <property type="component" value="Chromosome"/>
</dbReference>
<keyword evidence="1" id="KW-0732">Signal</keyword>
<name>A0ABN6LEA4_9BACT</name>
<sequence>MKKFLAVLFSVCCLSSVAVAQSKSSAPNTEGKLELGIRMSVTPGVTGVYKLGEQQSIEGLLNFDGNAAILSGFYRYNFGLLSSNIPGLTWYGGAGAHLRMDSGLTLGAGAMIGLQYTFDEAPINISIDWKPSFDIVGVDGGGGHYNDVGLSVRYMF</sequence>
<evidence type="ECO:0008006" key="4">
    <source>
        <dbReference type="Google" id="ProtNLM"/>
    </source>
</evidence>
<dbReference type="EMBL" id="AP025292">
    <property type="protein sequence ID" value="BDC99731.1"/>
    <property type="molecule type" value="Genomic_DNA"/>
</dbReference>
<evidence type="ECO:0000256" key="1">
    <source>
        <dbReference type="SAM" id="SignalP"/>
    </source>
</evidence>
<evidence type="ECO:0000313" key="2">
    <source>
        <dbReference type="EMBL" id="BDC99731.1"/>
    </source>
</evidence>
<feature type="signal peptide" evidence="1">
    <location>
        <begin position="1"/>
        <end position="20"/>
    </location>
</feature>
<accession>A0ABN6LEA4</accession>
<proteinExistence type="predicted"/>
<reference evidence="2 3" key="1">
    <citation type="submission" date="2021-12" db="EMBL/GenBank/DDBJ databases">
        <title>Genome sequencing of bacteria with rrn-lacking chromosome and rrn-plasmid.</title>
        <authorList>
            <person name="Anda M."/>
            <person name="Iwasaki W."/>
        </authorList>
    </citation>
    <scope>NUCLEOTIDE SEQUENCE [LARGE SCALE GENOMIC DNA]</scope>
    <source>
        <strain evidence="2 3">NBRC 101262</strain>
    </source>
</reference>
<feature type="chain" id="PRO_5047395494" description="Outer membrane protein beta-barrel domain-containing protein" evidence="1">
    <location>
        <begin position="21"/>
        <end position="156"/>
    </location>
</feature>